<dbReference type="AlphaFoldDB" id="A0A1F7WEW8"/>
<sequence>MIERLVVWCATGPRQKTFGTLTLVLGIIMTVIGFPTQIWKTAVEQHCGIHWLLIVLPIIIFTIRIPYSIGKRAWALVLPDTIGLLSCTVLLWQLLHYN</sequence>
<protein>
    <submittedName>
        <fullName evidence="2">Uncharacterized protein</fullName>
    </submittedName>
</protein>
<feature type="transmembrane region" description="Helical" evidence="1">
    <location>
        <begin position="74"/>
        <end position="95"/>
    </location>
</feature>
<reference evidence="2 3" key="1">
    <citation type="journal article" date="2016" name="Nat. Commun.">
        <title>Thousands of microbial genomes shed light on interconnected biogeochemical processes in an aquifer system.</title>
        <authorList>
            <person name="Anantharaman K."/>
            <person name="Brown C.T."/>
            <person name="Hug L.A."/>
            <person name="Sharon I."/>
            <person name="Castelle C.J."/>
            <person name="Probst A.J."/>
            <person name="Thomas B.C."/>
            <person name="Singh A."/>
            <person name="Wilkins M.J."/>
            <person name="Karaoz U."/>
            <person name="Brodie E.L."/>
            <person name="Williams K.H."/>
            <person name="Hubbard S.S."/>
            <person name="Banfield J.F."/>
        </authorList>
    </citation>
    <scope>NUCLEOTIDE SEQUENCE [LARGE SCALE GENOMIC DNA]</scope>
</reference>
<dbReference type="EMBL" id="MGFG01000009">
    <property type="protein sequence ID" value="OGM01343.1"/>
    <property type="molecule type" value="Genomic_DNA"/>
</dbReference>
<dbReference type="Proteomes" id="UP000176988">
    <property type="component" value="Unassembled WGS sequence"/>
</dbReference>
<accession>A0A1F7WEW8</accession>
<name>A0A1F7WEW8_9BACT</name>
<keyword evidence="1" id="KW-0472">Membrane</keyword>
<dbReference type="Gene3D" id="1.20.1280.290">
    <property type="match status" value="1"/>
</dbReference>
<gene>
    <name evidence="2" type="ORF">A2480_02105</name>
</gene>
<proteinExistence type="predicted"/>
<organism evidence="2 3">
    <name type="scientific">Candidatus Uhrbacteria bacterium RIFOXYC2_FULL_47_19</name>
    <dbReference type="NCBI Taxonomy" id="1802424"/>
    <lineage>
        <taxon>Bacteria</taxon>
        <taxon>Candidatus Uhriibacteriota</taxon>
    </lineage>
</organism>
<evidence type="ECO:0000313" key="3">
    <source>
        <dbReference type="Proteomes" id="UP000176988"/>
    </source>
</evidence>
<keyword evidence="1" id="KW-0812">Transmembrane</keyword>
<evidence type="ECO:0000256" key="1">
    <source>
        <dbReference type="SAM" id="Phobius"/>
    </source>
</evidence>
<keyword evidence="1" id="KW-1133">Transmembrane helix</keyword>
<evidence type="ECO:0000313" key="2">
    <source>
        <dbReference type="EMBL" id="OGM01343.1"/>
    </source>
</evidence>
<comment type="caution">
    <text evidence="2">The sequence shown here is derived from an EMBL/GenBank/DDBJ whole genome shotgun (WGS) entry which is preliminary data.</text>
</comment>
<feature type="transmembrane region" description="Helical" evidence="1">
    <location>
        <begin position="48"/>
        <end position="67"/>
    </location>
</feature>
<feature type="transmembrane region" description="Helical" evidence="1">
    <location>
        <begin position="21"/>
        <end position="42"/>
    </location>
</feature>